<dbReference type="RefSeq" id="WP_053396469.1">
    <property type="nucleotide sequence ID" value="NZ_LHPJ01000012.1"/>
</dbReference>
<organism evidence="4 5">
    <name type="scientific">Vibrio nereis</name>
    <dbReference type="NCBI Taxonomy" id="693"/>
    <lineage>
        <taxon>Bacteria</taxon>
        <taxon>Pseudomonadati</taxon>
        <taxon>Pseudomonadota</taxon>
        <taxon>Gammaproteobacteria</taxon>
        <taxon>Vibrionales</taxon>
        <taxon>Vibrionaceae</taxon>
        <taxon>Vibrio</taxon>
    </lineage>
</organism>
<dbReference type="InterPro" id="IPR011650">
    <property type="entry name" value="Peptidase_M20_dimer"/>
</dbReference>
<dbReference type="STRING" id="693.AKJ17_14170"/>
<gene>
    <name evidence="4" type="ORF">AKJ17_14170</name>
</gene>
<evidence type="ECO:0000256" key="2">
    <source>
        <dbReference type="PIRSR" id="PIRSR005962-1"/>
    </source>
</evidence>
<keyword evidence="5" id="KW-1185">Reference proteome</keyword>
<dbReference type="SUPFAM" id="SSF53187">
    <property type="entry name" value="Zn-dependent exopeptidases"/>
    <property type="match status" value="1"/>
</dbReference>
<feature type="binding site" evidence="2">
    <location>
        <position position="354"/>
    </location>
    <ligand>
        <name>Mn(2+)</name>
        <dbReference type="ChEBI" id="CHEBI:29035"/>
        <label>2</label>
    </ligand>
</feature>
<dbReference type="Pfam" id="PF07687">
    <property type="entry name" value="M20_dimer"/>
    <property type="match status" value="1"/>
</dbReference>
<feature type="binding site" evidence="2">
    <location>
        <position position="161"/>
    </location>
    <ligand>
        <name>Mn(2+)</name>
        <dbReference type="ChEBI" id="CHEBI:29035"/>
        <label>2</label>
    </ligand>
</feature>
<evidence type="ECO:0000313" key="5">
    <source>
        <dbReference type="Proteomes" id="UP000037515"/>
    </source>
</evidence>
<accession>A0A0M0HKT5</accession>
<sequence length="381" mass="41638">MSEQLTTTPTFDAIAFRQQLHRFPELSGNEVNTSQVIATQLASFGLDPVIGVGGHGLFCVIDSGKPGQTTLFRADFDALPITEKANHNHVSHHDGIMHACGHDGHTVSLLKVAKHLSVHLPQHGKVILLFQPAEETGTGADAMIRDKHLAEQPIDNVFAYHNLPGFPLHEIIIKDNTFACASVGALVSLKGKTSHAARPENGISPTNAMVELIGFLQSLADRYQDAFCLVTIVHASLGEEAFGIAPGEAKVMATMRSECNRAFSDMKRQLTSKVEQLAAQYGLEMEMTWDEPFNAAVNSSSHVELVKQVAKQSQLNVHQLEEPMRWSEDFAEFLTQWNGALFCIGSGEAHPELHNPDYDFPDEILETAGTMFISLAKALHG</sequence>
<keyword evidence="2" id="KW-0479">Metal-binding</keyword>
<dbReference type="PANTHER" id="PTHR11014">
    <property type="entry name" value="PEPTIDASE M20 FAMILY MEMBER"/>
    <property type="match status" value="1"/>
</dbReference>
<feature type="binding site" evidence="2">
    <location>
        <position position="135"/>
    </location>
    <ligand>
        <name>Mn(2+)</name>
        <dbReference type="ChEBI" id="CHEBI:29035"/>
        <label>2</label>
    </ligand>
</feature>
<dbReference type="GO" id="GO:0016787">
    <property type="term" value="F:hydrolase activity"/>
    <property type="evidence" value="ECO:0007669"/>
    <property type="project" value="UniProtKB-KW"/>
</dbReference>
<keyword evidence="2" id="KW-0464">Manganese</keyword>
<dbReference type="AlphaFoldDB" id="A0A0M0HKT5"/>
<dbReference type="EMBL" id="LHPJ01000012">
    <property type="protein sequence ID" value="KOO02689.1"/>
    <property type="molecule type" value="Genomic_DNA"/>
</dbReference>
<reference evidence="5" key="1">
    <citation type="submission" date="2015-08" db="EMBL/GenBank/DDBJ databases">
        <title>Vibrio galatheae sp. nov., a novel member of the Vibrionaceae family isolated from the Solomon Islands.</title>
        <authorList>
            <person name="Giubergia S."/>
            <person name="Machado H."/>
            <person name="Mateiu R.V."/>
            <person name="Gram L."/>
        </authorList>
    </citation>
    <scope>NUCLEOTIDE SEQUENCE [LARGE SCALE GENOMIC DNA]</scope>
    <source>
        <strain evidence="5">DSM 19584</strain>
    </source>
</reference>
<comment type="cofactor">
    <cofactor evidence="2">
        <name>Mn(2+)</name>
        <dbReference type="ChEBI" id="CHEBI:29035"/>
    </cofactor>
    <text evidence="2">The Mn(2+) ion enhances activity.</text>
</comment>
<dbReference type="Gene3D" id="3.30.70.360">
    <property type="match status" value="1"/>
</dbReference>
<dbReference type="OrthoDB" id="9777385at2"/>
<dbReference type="PATRIC" id="fig|693.5.peg.2894"/>
<feature type="domain" description="Peptidase M20 dimerisation" evidence="3">
    <location>
        <begin position="183"/>
        <end position="281"/>
    </location>
</feature>
<dbReference type="InterPro" id="IPR017439">
    <property type="entry name" value="Amidohydrolase"/>
</dbReference>
<dbReference type="Proteomes" id="UP000037515">
    <property type="component" value="Unassembled WGS sequence"/>
</dbReference>
<feature type="binding site" evidence="2">
    <location>
        <position position="102"/>
    </location>
    <ligand>
        <name>Mn(2+)</name>
        <dbReference type="ChEBI" id="CHEBI:29035"/>
        <label>2</label>
    </ligand>
</feature>
<dbReference type="Gene3D" id="3.40.630.10">
    <property type="entry name" value="Zn peptidases"/>
    <property type="match status" value="1"/>
</dbReference>
<dbReference type="PIRSF" id="PIRSF005962">
    <property type="entry name" value="Pept_M20D_amidohydro"/>
    <property type="match status" value="1"/>
</dbReference>
<dbReference type="SUPFAM" id="SSF55031">
    <property type="entry name" value="Bacterial exopeptidase dimerisation domain"/>
    <property type="match status" value="1"/>
</dbReference>
<name>A0A0M0HKT5_VIBNE</name>
<comment type="caution">
    <text evidence="4">The sequence shown here is derived from an EMBL/GenBank/DDBJ whole genome shotgun (WGS) entry which is preliminary data.</text>
</comment>
<proteinExistence type="predicted"/>
<feature type="binding site" evidence="2">
    <location>
        <position position="100"/>
    </location>
    <ligand>
        <name>Mn(2+)</name>
        <dbReference type="ChEBI" id="CHEBI:29035"/>
        <label>2</label>
    </ligand>
</feature>
<dbReference type="Pfam" id="PF01546">
    <property type="entry name" value="Peptidase_M20"/>
    <property type="match status" value="1"/>
</dbReference>
<dbReference type="InterPro" id="IPR036264">
    <property type="entry name" value="Bact_exopeptidase_dim_dom"/>
</dbReference>
<dbReference type="GO" id="GO:0046872">
    <property type="term" value="F:metal ion binding"/>
    <property type="evidence" value="ECO:0007669"/>
    <property type="project" value="UniProtKB-KW"/>
</dbReference>
<evidence type="ECO:0000256" key="1">
    <source>
        <dbReference type="ARBA" id="ARBA00022801"/>
    </source>
</evidence>
<dbReference type="PANTHER" id="PTHR11014:SF169">
    <property type="entry name" value="CLAN MH, FAMILY M20, PEPTIDASE T-LIKE METALLOPEPTIDASE"/>
    <property type="match status" value="1"/>
</dbReference>
<evidence type="ECO:0000259" key="3">
    <source>
        <dbReference type="Pfam" id="PF07687"/>
    </source>
</evidence>
<dbReference type="NCBIfam" id="TIGR01891">
    <property type="entry name" value="amidohydrolases"/>
    <property type="match status" value="1"/>
</dbReference>
<protein>
    <submittedName>
        <fullName evidence="4">Peptidase M20</fullName>
    </submittedName>
</protein>
<keyword evidence="1" id="KW-0378">Hydrolase</keyword>
<evidence type="ECO:0000313" key="4">
    <source>
        <dbReference type="EMBL" id="KOO02689.1"/>
    </source>
</evidence>
<dbReference type="InterPro" id="IPR002933">
    <property type="entry name" value="Peptidase_M20"/>
</dbReference>